<accession>A0A1A8WYL6</accession>
<organism evidence="2 3">
    <name type="scientific">Plasmodium ovale curtisi</name>
    <dbReference type="NCBI Taxonomy" id="864141"/>
    <lineage>
        <taxon>Eukaryota</taxon>
        <taxon>Sar</taxon>
        <taxon>Alveolata</taxon>
        <taxon>Apicomplexa</taxon>
        <taxon>Aconoidasida</taxon>
        <taxon>Haemosporida</taxon>
        <taxon>Plasmodiidae</taxon>
        <taxon>Plasmodium</taxon>
        <taxon>Plasmodium (Plasmodium)</taxon>
    </lineage>
</organism>
<sequence length="76" mass="8923">MGFFYSGFHKPSGQNIKNKRIMMKILTGRSARGNMDTEAKIAVQIKAREMRVRVYGRGHMKYENSFHRTENIPIKY</sequence>
<dbReference type="Proteomes" id="UP000078546">
    <property type="component" value="Unassembled WGS sequence"/>
</dbReference>
<evidence type="ECO:0000313" key="3">
    <source>
        <dbReference type="Proteomes" id="UP000078546"/>
    </source>
</evidence>
<gene>
    <name evidence="2" type="ORF">POVCU1_043160</name>
    <name evidence="1" type="ORF">POVCU2_0046580</name>
</gene>
<name>A0A1A8WYL6_PLAOA</name>
<protein>
    <submittedName>
        <fullName evidence="2">Uncharacterized protein</fullName>
    </submittedName>
</protein>
<dbReference type="EMBL" id="FLQV01000784">
    <property type="protein sequence ID" value="SBS98059.1"/>
    <property type="molecule type" value="Genomic_DNA"/>
</dbReference>
<evidence type="ECO:0000313" key="2">
    <source>
        <dbReference type="EMBL" id="SBS98059.1"/>
    </source>
</evidence>
<proteinExistence type="predicted"/>
<evidence type="ECO:0000313" key="4">
    <source>
        <dbReference type="Proteomes" id="UP000078560"/>
    </source>
</evidence>
<dbReference type="EMBL" id="FLQU01000613">
    <property type="protein sequence ID" value="SBS88132.1"/>
    <property type="molecule type" value="Genomic_DNA"/>
</dbReference>
<dbReference type="AlphaFoldDB" id="A0A1A8WYL6"/>
<reference evidence="2" key="1">
    <citation type="submission" date="2016-05" db="EMBL/GenBank/DDBJ databases">
        <authorList>
            <person name="Lavstsen T."/>
            <person name="Jespersen J.S."/>
        </authorList>
    </citation>
    <scope>NUCLEOTIDE SEQUENCE [LARGE SCALE GENOMIC DNA]</scope>
</reference>
<dbReference type="Proteomes" id="UP000078560">
    <property type="component" value="Unassembled WGS sequence"/>
</dbReference>
<evidence type="ECO:0000313" key="1">
    <source>
        <dbReference type="EMBL" id="SBS88132.1"/>
    </source>
</evidence>
<reference evidence="3 4" key="2">
    <citation type="submission" date="2016-05" db="EMBL/GenBank/DDBJ databases">
        <authorList>
            <person name="Naeem Raeece"/>
        </authorList>
    </citation>
    <scope>NUCLEOTIDE SEQUENCE [LARGE SCALE GENOMIC DNA]</scope>
</reference>